<evidence type="ECO:0000313" key="8">
    <source>
        <dbReference type="Proteomes" id="UP000706525"/>
    </source>
</evidence>
<dbReference type="InterPro" id="IPR001155">
    <property type="entry name" value="OxRdtase_FMN_N"/>
</dbReference>
<evidence type="ECO:0000313" key="7">
    <source>
        <dbReference type="EMBL" id="CAG9164304.1"/>
    </source>
</evidence>
<comment type="cofactor">
    <cofactor evidence="1">
        <name>FMN</name>
        <dbReference type="ChEBI" id="CHEBI:58210"/>
    </cofactor>
</comment>
<evidence type="ECO:0000256" key="2">
    <source>
        <dbReference type="ARBA" id="ARBA00022630"/>
    </source>
</evidence>
<keyword evidence="8" id="KW-1185">Reference proteome</keyword>
<dbReference type="Proteomes" id="UP000706525">
    <property type="component" value="Unassembled WGS sequence"/>
</dbReference>
<dbReference type="CDD" id="cd02932">
    <property type="entry name" value="OYE_YqiM_FMN"/>
    <property type="match status" value="1"/>
</dbReference>
<accession>A0ABN7XTI0</accession>
<dbReference type="EMBL" id="CAJZAG010000001">
    <property type="protein sequence ID" value="CAG9164304.1"/>
    <property type="molecule type" value="Genomic_DNA"/>
</dbReference>
<dbReference type="Gene3D" id="3.20.20.70">
    <property type="entry name" value="Aldolase class I"/>
    <property type="match status" value="1"/>
</dbReference>
<dbReference type="EC" id="1.6.99.1" evidence="7"/>
<keyword evidence="2" id="KW-0285">Flavoprotein</keyword>
<keyword evidence="4" id="KW-0521">NADP</keyword>
<evidence type="ECO:0000256" key="4">
    <source>
        <dbReference type="ARBA" id="ARBA00022857"/>
    </source>
</evidence>
<reference evidence="7 8" key="1">
    <citation type="submission" date="2021-08" db="EMBL/GenBank/DDBJ databases">
        <authorList>
            <person name="Peeters C."/>
        </authorList>
    </citation>
    <scope>NUCLEOTIDE SEQUENCE [LARGE SCALE GENOMIC DNA]</scope>
    <source>
        <strain evidence="7 8">LMG 32289</strain>
    </source>
</reference>
<keyword evidence="5 7" id="KW-0560">Oxidoreductase</keyword>
<keyword evidence="3" id="KW-0288">FMN</keyword>
<evidence type="ECO:0000256" key="5">
    <source>
        <dbReference type="ARBA" id="ARBA00023002"/>
    </source>
</evidence>
<evidence type="ECO:0000256" key="1">
    <source>
        <dbReference type="ARBA" id="ARBA00001917"/>
    </source>
</evidence>
<dbReference type="SUPFAM" id="SSF51395">
    <property type="entry name" value="FMN-linked oxidoreductases"/>
    <property type="match status" value="1"/>
</dbReference>
<protein>
    <submittedName>
        <fullName evidence="7">NADPH dehydrogenase</fullName>
        <ecNumber evidence="7">1.6.99.1</ecNumber>
    </submittedName>
</protein>
<dbReference type="InterPro" id="IPR013785">
    <property type="entry name" value="Aldolase_TIM"/>
</dbReference>
<sequence>MTTPANTSANIPALFTPFTLKDVTLRNRIAVPPMCQYSATDGLTNDWHLSHYAGLARGGAGLVIVEATAVSPEGRITPGCTGLWNDEQAVGMARIAEAIKAGGAVPGIQIAHAGRKASANRPWEGDDHIPEDDARGWKIIGPSAKAFGAHLPNTPEAMTEADIARVKADFVAAAVRARDAGFQWLELHFAHGYLAQSFFSLHGNARTDGYGNDAIGRGRFLLETLAAVREVWPQNLPLTARFGVIEYDGNDEQTLKESIELVRAMREGGLDMLNVSVGFSTPDAQIPWGPAFLAPIAERVHRETGLPVASSWGIDDPEIANRVVEQGQMDLVMVGRAMLSNPHWPYQTAMKLGIERPSWVLPAPYAHWLERYRVQSA</sequence>
<dbReference type="GO" id="GO:0003959">
    <property type="term" value="F:NADPH dehydrogenase activity"/>
    <property type="evidence" value="ECO:0007669"/>
    <property type="project" value="UniProtKB-EC"/>
</dbReference>
<feature type="domain" description="NADH:flavin oxidoreductase/NADH oxidase N-terminal" evidence="6">
    <location>
        <begin position="14"/>
        <end position="349"/>
    </location>
</feature>
<gene>
    <name evidence="7" type="primary">namA_3</name>
    <name evidence="7" type="ORF">LMG32289_00647</name>
</gene>
<evidence type="ECO:0000256" key="3">
    <source>
        <dbReference type="ARBA" id="ARBA00022643"/>
    </source>
</evidence>
<dbReference type="PANTHER" id="PTHR43303:SF4">
    <property type="entry name" value="NADPH DEHYDROGENASE C23G7.10C-RELATED"/>
    <property type="match status" value="1"/>
</dbReference>
<name>A0ABN7XTI0_9BURK</name>
<dbReference type="Pfam" id="PF00724">
    <property type="entry name" value="Oxidored_FMN"/>
    <property type="match status" value="1"/>
</dbReference>
<dbReference type="PANTHER" id="PTHR43303">
    <property type="entry name" value="NADPH DEHYDROGENASE C23G7.10C-RELATED"/>
    <property type="match status" value="1"/>
</dbReference>
<comment type="caution">
    <text evidence="7">The sequence shown here is derived from an EMBL/GenBank/DDBJ whole genome shotgun (WGS) entry which is preliminary data.</text>
</comment>
<proteinExistence type="predicted"/>
<dbReference type="InterPro" id="IPR044152">
    <property type="entry name" value="YqjM-like"/>
</dbReference>
<evidence type="ECO:0000259" key="6">
    <source>
        <dbReference type="Pfam" id="PF00724"/>
    </source>
</evidence>
<organism evidence="7 8">
    <name type="scientific">Cupriavidus pampae</name>
    <dbReference type="NCBI Taxonomy" id="659251"/>
    <lineage>
        <taxon>Bacteria</taxon>
        <taxon>Pseudomonadati</taxon>
        <taxon>Pseudomonadota</taxon>
        <taxon>Betaproteobacteria</taxon>
        <taxon>Burkholderiales</taxon>
        <taxon>Burkholderiaceae</taxon>
        <taxon>Cupriavidus</taxon>
    </lineage>
</organism>